<proteinExistence type="predicted"/>
<protein>
    <submittedName>
        <fullName evidence="1">Uncharacterized protein</fullName>
    </submittedName>
</protein>
<accession>A0A0U2M1A0</accession>
<dbReference type="PATRIC" id="fig|162209.4.peg.433"/>
<sequence>MKYMICQMVKIVDMNDEIMSEVLFNHGEYEAAMLSVGSTVVSYPLGLKEFEVVHDKREGRRERFRVIDVEFDLIAQPTSTRVFLEPVTLIIGQHDVGQMV</sequence>
<dbReference type="Proteomes" id="UP000061660">
    <property type="component" value="Chromosome"/>
</dbReference>
<dbReference type="RefSeq" id="WP_054817150.1">
    <property type="nucleotide sequence ID" value="NZ_BJCS01000002.1"/>
</dbReference>
<dbReference type="OrthoDB" id="2469045at2"/>
<evidence type="ECO:0000313" key="2">
    <source>
        <dbReference type="Proteomes" id="UP000061660"/>
    </source>
</evidence>
<dbReference type="AlphaFoldDB" id="A0A0U2M1A0"/>
<dbReference type="EMBL" id="CP013652">
    <property type="protein sequence ID" value="ALS20800.1"/>
    <property type="molecule type" value="Genomic_DNA"/>
</dbReference>
<organism evidence="1 2">
    <name type="scientific">Paenibacillus naphthalenovorans</name>
    <dbReference type="NCBI Taxonomy" id="162209"/>
    <lineage>
        <taxon>Bacteria</taxon>
        <taxon>Bacillati</taxon>
        <taxon>Bacillota</taxon>
        <taxon>Bacilli</taxon>
        <taxon>Bacillales</taxon>
        <taxon>Paenibacillaceae</taxon>
        <taxon>Paenibacillus</taxon>
    </lineage>
</organism>
<reference evidence="1 2" key="2">
    <citation type="journal article" date="2016" name="Genome Announc.">
        <title>Complete Genome Sequences of Two Interactive Moderate Thermophiles, Paenibacillus napthalenovorans 32O-Y and Paenibacillus sp. 32O-W.</title>
        <authorList>
            <person name="Butler R.R.III."/>
            <person name="Wang J."/>
            <person name="Stark B.C."/>
            <person name="Pombert J.F."/>
        </authorList>
    </citation>
    <scope>NUCLEOTIDE SEQUENCE [LARGE SCALE GENOMIC DNA]</scope>
    <source>
        <strain evidence="1 2">32O-Y</strain>
    </source>
</reference>
<reference evidence="2" key="1">
    <citation type="submission" date="2015-12" db="EMBL/GenBank/DDBJ databases">
        <title>Complete genome sequences of two moderately thermophilic Paenibacillus species.</title>
        <authorList>
            <person name="Butler R.III."/>
            <person name="Wang J."/>
            <person name="Stark B.C."/>
            <person name="Pombert J.-F."/>
        </authorList>
    </citation>
    <scope>NUCLEOTIDE SEQUENCE [LARGE SCALE GENOMIC DNA]</scope>
    <source>
        <strain evidence="2">32O-Y</strain>
    </source>
</reference>
<dbReference type="KEGG" id="pnp:IJ22_04110"/>
<dbReference type="STRING" id="162209.IJ22_04110"/>
<keyword evidence="2" id="KW-1185">Reference proteome</keyword>
<name>A0A0U2M1A0_9BACL</name>
<gene>
    <name evidence="1" type="ORF">IJ22_04110</name>
</gene>
<evidence type="ECO:0000313" key="1">
    <source>
        <dbReference type="EMBL" id="ALS20800.1"/>
    </source>
</evidence>